<dbReference type="EMBL" id="JXXN02001837">
    <property type="protein sequence ID" value="THD23977.1"/>
    <property type="molecule type" value="Genomic_DNA"/>
</dbReference>
<dbReference type="Proteomes" id="UP000230066">
    <property type="component" value="Unassembled WGS sequence"/>
</dbReference>
<protein>
    <submittedName>
        <fullName evidence="2">Uncharacterized protein</fullName>
    </submittedName>
</protein>
<name>A0A4E0RTG0_FASHE</name>
<accession>A0A4E0RTG0</accession>
<comment type="caution">
    <text evidence="2">The sequence shown here is derived from an EMBL/GenBank/DDBJ whole genome shotgun (WGS) entry which is preliminary data.</text>
</comment>
<feature type="region of interest" description="Disordered" evidence="1">
    <location>
        <begin position="24"/>
        <end position="102"/>
    </location>
</feature>
<feature type="compositionally biased region" description="Basic and acidic residues" evidence="1">
    <location>
        <begin position="29"/>
        <end position="40"/>
    </location>
</feature>
<evidence type="ECO:0000313" key="2">
    <source>
        <dbReference type="EMBL" id="THD23977.1"/>
    </source>
</evidence>
<reference evidence="2" key="1">
    <citation type="submission" date="2019-03" db="EMBL/GenBank/DDBJ databases">
        <title>Improved annotation for the trematode Fasciola hepatica.</title>
        <authorList>
            <person name="Choi Y.-J."/>
            <person name="Martin J."/>
            <person name="Mitreva M."/>
        </authorList>
    </citation>
    <scope>NUCLEOTIDE SEQUENCE [LARGE SCALE GENOMIC DNA]</scope>
</reference>
<gene>
    <name evidence="2" type="ORF">D915_005135</name>
</gene>
<feature type="compositionally biased region" description="Acidic residues" evidence="1">
    <location>
        <begin position="41"/>
        <end position="98"/>
    </location>
</feature>
<dbReference type="AlphaFoldDB" id="A0A4E0RTG0"/>
<evidence type="ECO:0000256" key="1">
    <source>
        <dbReference type="SAM" id="MobiDB-lite"/>
    </source>
</evidence>
<organism evidence="2 3">
    <name type="scientific">Fasciola hepatica</name>
    <name type="common">Liver fluke</name>
    <dbReference type="NCBI Taxonomy" id="6192"/>
    <lineage>
        <taxon>Eukaryota</taxon>
        <taxon>Metazoa</taxon>
        <taxon>Spiralia</taxon>
        <taxon>Lophotrochozoa</taxon>
        <taxon>Platyhelminthes</taxon>
        <taxon>Trematoda</taxon>
        <taxon>Digenea</taxon>
        <taxon>Plagiorchiida</taxon>
        <taxon>Echinostomata</taxon>
        <taxon>Echinostomatoidea</taxon>
        <taxon>Fasciolidae</taxon>
        <taxon>Fasciola</taxon>
    </lineage>
</organism>
<keyword evidence="3" id="KW-1185">Reference proteome</keyword>
<evidence type="ECO:0000313" key="3">
    <source>
        <dbReference type="Proteomes" id="UP000230066"/>
    </source>
</evidence>
<proteinExistence type="predicted"/>
<sequence>MIPLKIIFRMINKMTVSMITLIDDDEDGVDKPDDPEVHNDDDIDGDDDEDEVDDNDDDRADDDDDDDDDDESNDDDDDDDGDDDDDDDDDDDTNDLVDDNNRVEYHILDDDYDDRVDGDHVDVGRDAKILLYFVFQEAFVTFALQCTTHNRVIDTFRQSLIKPQGEKELERSVDAFPLTYRSTPNPSTTEHNTSVELFLGRRMRLPLDIVISVARDTNELQI</sequence>